<dbReference type="GO" id="GO:0005672">
    <property type="term" value="C:transcription factor TFIIA complex"/>
    <property type="evidence" value="ECO:0007669"/>
    <property type="project" value="InterPro"/>
</dbReference>
<evidence type="ECO:0000256" key="3">
    <source>
        <dbReference type="ARBA" id="ARBA00023163"/>
    </source>
</evidence>
<keyword evidence="4" id="KW-0539">Nucleus</keyword>
<feature type="region of interest" description="Disordered" evidence="5">
    <location>
        <begin position="671"/>
        <end position="691"/>
    </location>
</feature>
<evidence type="ECO:0000256" key="4">
    <source>
        <dbReference type="ARBA" id="ARBA00023242"/>
    </source>
</evidence>
<feature type="compositionally biased region" description="Low complexity" evidence="5">
    <location>
        <begin position="8"/>
        <end position="20"/>
    </location>
</feature>
<feature type="compositionally biased region" description="Acidic residues" evidence="5">
    <location>
        <begin position="1119"/>
        <end position="1148"/>
    </location>
</feature>
<evidence type="ECO:0000259" key="6">
    <source>
        <dbReference type="Pfam" id="PF00339"/>
    </source>
</evidence>
<evidence type="ECO:0000256" key="5">
    <source>
        <dbReference type="SAM" id="MobiDB-lite"/>
    </source>
</evidence>
<feature type="region of interest" description="Disordered" evidence="5">
    <location>
        <begin position="831"/>
        <end position="1149"/>
    </location>
</feature>
<sequence length="1193" mass="131729">MSESEGCTSTDDGTDTTLSNSDDDHRPEANPRMSSLILFLNIATGSTIAPPSLCLSGECRDTYCEHCAGNSLASDEDQSCYQNSEESSVSKYENDEEHFDPFEITGMLYEPKEPSILLACKEIRKQCLPQYYASSAFSWRFEWLNYKDSLSHFFGWVDHVVKEHTREMTGVSFQGRHVVEEGVDFDADIDLLTCAPFFQVKVAATHNDEPLKAILVWLKRHLTDALCEKLRTNGSRALTTEADLKELGESLSVPCTGIMNTTVVLDQGGSHAYTNLDEITGRVIVRCGKSADVNSIIVKLEGESRTRLMSSGGGPNNERPKPQLEYHKILYRVQTVFPPADVLEGRSQSGSKATYTLPPGNHEYPFKFKIPFNNSCANDKSQMPTISMSGTGFEMAKPPSRHVKKTLPPTLSGFPGEAEIRYFVKATVNRHSFFKENSRAYTPFNFFPIEPPRPPSSGSEVFARQKHTFATLTGQEPVKSKMKGIFGLKKDNDLKSGYSTEAPFVSVDARLPEPAILNCNQEVPLRILVKKLNEFHEPIYLQSLQVSLIGSTKVRAHEVFRTETNSWVLMSKSNMGIVIGHPSDAVDTETVLDDRMWRGQPLPNTVAPSFETCNISRNYEVDVRVGLSYSGSSGKDAKPQNVVLPLRLSTMVYSGIAPPTEVLEAMAQAKTNVGQTTSTPAKAQTNASDPMNEKVRLEAQQSDFGANQVPPTPVDSPDPSGRPAVPPRKAVPSASAAESTEPTFEDAPPSYEDAIAGNVRPVNAPRPDYAPPPTGEDELLGKDEKKGWGDVYAKIIEEVIEASKHDFDDTGVGQGTLSELQQEWQAKLSLRGVAQMPWDPKPVAPPLQQSPSASSALPSAATNGLPQSYGYNGQEPRIKAEPGTEQQYGSVPPGYQQQQQQPQQQQQQQQQQQIPPQGGMARAQQLAQEYQMRGNQGLALPGQRPQGLHLPQQAQQNSQQGPSQYSPQQQQFMRQQQAALQQQQAQPRIKVENDSPQLQQGGIPQQQQQQQQGSNPAYAQTDGADDALEDWQEMLAQRRAAHAANGERADRMMRDQAIQASSDLQSGLMVPLDEQPGRSLQKQRRTVPSHQFQNAHNGTPIVPQLDGDVDDDAKANVKDEDDENAINSDLDDSDEDPINAADDDDEEHGDTILCTYDKVQRVKNKWKCTLKDGVMSVGGKEWVFHKGMGEYEW</sequence>
<comment type="similarity">
    <text evidence="2">Belongs to the TFIIA subunit 1 family.</text>
</comment>
<accession>A0A3M7I314</accession>
<comment type="subcellular location">
    <subcellularLocation>
        <location evidence="1">Nucleus</location>
    </subcellularLocation>
</comment>
<name>A0A3M7I314_HORWE</name>
<dbReference type="FunFam" id="2.30.18.10:FF:000006">
    <property type="entry name" value="Transcription factor TFIIA complex subunit Toa1"/>
    <property type="match status" value="1"/>
</dbReference>
<dbReference type="EMBL" id="QWIT01000947">
    <property type="protein sequence ID" value="RMZ19716.1"/>
    <property type="molecule type" value="Genomic_DNA"/>
</dbReference>
<evidence type="ECO:0000313" key="7">
    <source>
        <dbReference type="EMBL" id="RMZ19716.1"/>
    </source>
</evidence>
<protein>
    <recommendedName>
        <fullName evidence="6">Arrestin-like N-terminal domain-containing protein</fullName>
    </recommendedName>
</protein>
<feature type="compositionally biased region" description="Low complexity" evidence="5">
    <location>
        <begin position="951"/>
        <end position="987"/>
    </location>
</feature>
<evidence type="ECO:0000256" key="2">
    <source>
        <dbReference type="ARBA" id="ARBA00010059"/>
    </source>
</evidence>
<dbReference type="PANTHER" id="PTHR12694">
    <property type="entry name" value="TRANSCRIPTION INITIATION FACTOR IIA SUBUNIT 1"/>
    <property type="match status" value="1"/>
</dbReference>
<dbReference type="GO" id="GO:0006367">
    <property type="term" value="P:transcription initiation at RNA polymerase II promoter"/>
    <property type="evidence" value="ECO:0007669"/>
    <property type="project" value="InterPro"/>
</dbReference>
<feature type="compositionally biased region" description="Polar residues" evidence="5">
    <location>
        <begin position="79"/>
        <end position="91"/>
    </location>
</feature>
<evidence type="ECO:0000256" key="1">
    <source>
        <dbReference type="ARBA" id="ARBA00004123"/>
    </source>
</evidence>
<dbReference type="VEuPathDB" id="FungiDB:BTJ68_06454"/>
<evidence type="ECO:0000313" key="8">
    <source>
        <dbReference type="Proteomes" id="UP000281677"/>
    </source>
</evidence>
<proteinExistence type="inferred from homology"/>
<feature type="compositionally biased region" description="Polar residues" evidence="5">
    <location>
        <begin position="671"/>
        <end position="689"/>
    </location>
</feature>
<keyword evidence="3" id="KW-0804">Transcription</keyword>
<dbReference type="AlphaFoldDB" id="A0A3M7I314"/>
<feature type="compositionally biased region" description="Low complexity" evidence="5">
    <location>
        <begin position="846"/>
        <end position="861"/>
    </location>
</feature>
<dbReference type="Proteomes" id="UP000281677">
    <property type="component" value="Unassembled WGS sequence"/>
</dbReference>
<dbReference type="CDD" id="cd07976">
    <property type="entry name" value="TFIIA_alpha_beta_like"/>
    <property type="match status" value="1"/>
</dbReference>
<feature type="compositionally biased region" description="Basic and acidic residues" evidence="5">
    <location>
        <begin position="1045"/>
        <end position="1054"/>
    </location>
</feature>
<dbReference type="Gene3D" id="2.30.18.10">
    <property type="entry name" value="Transcription factor IIA (TFIIA), beta-barrel domain"/>
    <property type="match status" value="1"/>
</dbReference>
<dbReference type="InterPro" id="IPR009088">
    <property type="entry name" value="TFIIA_b-brl"/>
</dbReference>
<dbReference type="PANTHER" id="PTHR12694:SF8">
    <property type="entry name" value="TRANSCRIPTION INITIATION FACTOR IIA SUBUNIT 1"/>
    <property type="match status" value="1"/>
</dbReference>
<feature type="region of interest" description="Disordered" evidence="5">
    <location>
        <begin position="1"/>
        <end position="30"/>
    </location>
</feature>
<feature type="domain" description="Arrestin-like N-terminal" evidence="6">
    <location>
        <begin position="270"/>
        <end position="439"/>
    </location>
</feature>
<dbReference type="Pfam" id="PF00339">
    <property type="entry name" value="Arrestin_N"/>
    <property type="match status" value="1"/>
</dbReference>
<comment type="caution">
    <text evidence="7">The sequence shown here is derived from an EMBL/GenBank/DDBJ whole genome shotgun (WGS) entry which is preliminary data.</text>
</comment>
<dbReference type="SMART" id="SM01371">
    <property type="entry name" value="TFIIA"/>
    <property type="match status" value="1"/>
</dbReference>
<dbReference type="Gene3D" id="2.60.40.640">
    <property type="match status" value="1"/>
</dbReference>
<dbReference type="InterPro" id="IPR014756">
    <property type="entry name" value="Ig_E-set"/>
</dbReference>
<feature type="compositionally biased region" description="Polar residues" evidence="5">
    <location>
        <begin position="1088"/>
        <end position="1097"/>
    </location>
</feature>
<dbReference type="SUPFAM" id="SSF50784">
    <property type="entry name" value="Transcription factor IIA (TFIIA), beta-barrel domain"/>
    <property type="match status" value="1"/>
</dbReference>
<dbReference type="CDD" id="cd22952">
    <property type="entry name" value="ART10-like"/>
    <property type="match status" value="1"/>
</dbReference>
<dbReference type="InterPro" id="IPR004855">
    <property type="entry name" value="TFIIA_asu/bsu"/>
</dbReference>
<dbReference type="OrthoDB" id="3365616at2759"/>
<feature type="compositionally biased region" description="Low complexity" evidence="5">
    <location>
        <begin position="896"/>
        <end position="917"/>
    </location>
</feature>
<gene>
    <name evidence="7" type="ORF">D0859_16285</name>
</gene>
<dbReference type="Gene3D" id="1.10.287.100">
    <property type="match status" value="1"/>
</dbReference>
<dbReference type="InterPro" id="IPR014752">
    <property type="entry name" value="Arrestin-like_C"/>
</dbReference>
<dbReference type="Pfam" id="PF03153">
    <property type="entry name" value="TFIIA"/>
    <property type="match status" value="1"/>
</dbReference>
<feature type="compositionally biased region" description="Acidic residues" evidence="5">
    <location>
        <begin position="1023"/>
        <end position="1032"/>
    </location>
</feature>
<reference evidence="7 8" key="1">
    <citation type="journal article" date="2018" name="BMC Genomics">
        <title>Genomic evidence for intraspecific hybridization in a clonal and extremely halotolerant yeast.</title>
        <authorList>
            <person name="Gostincar C."/>
            <person name="Stajich J.E."/>
            <person name="Zupancic J."/>
            <person name="Zalar P."/>
            <person name="Gunde-Cimerman N."/>
        </authorList>
    </citation>
    <scope>NUCLEOTIDE SEQUENCE [LARGE SCALE GENOMIC DNA]</scope>
    <source>
        <strain evidence="7 8">EXF-120</strain>
    </source>
</reference>
<organism evidence="7 8">
    <name type="scientific">Hortaea werneckii</name>
    <name type="common">Black yeast</name>
    <name type="synonym">Cladosporium werneckii</name>
    <dbReference type="NCBI Taxonomy" id="91943"/>
    <lineage>
        <taxon>Eukaryota</taxon>
        <taxon>Fungi</taxon>
        <taxon>Dikarya</taxon>
        <taxon>Ascomycota</taxon>
        <taxon>Pezizomycotina</taxon>
        <taxon>Dothideomycetes</taxon>
        <taxon>Dothideomycetidae</taxon>
        <taxon>Mycosphaerellales</taxon>
        <taxon>Teratosphaeriaceae</taxon>
        <taxon>Hortaea</taxon>
    </lineage>
</organism>
<dbReference type="SUPFAM" id="SSF47396">
    <property type="entry name" value="Transcription factor IIA (TFIIA), alpha-helical domain"/>
    <property type="match status" value="1"/>
</dbReference>
<feature type="compositionally biased region" description="Low complexity" evidence="5">
    <location>
        <begin position="997"/>
        <end position="1013"/>
    </location>
</feature>
<dbReference type="SUPFAM" id="SSF81296">
    <property type="entry name" value="E set domains"/>
    <property type="match status" value="1"/>
</dbReference>
<feature type="region of interest" description="Disordered" evidence="5">
    <location>
        <begin position="73"/>
        <end position="94"/>
    </location>
</feature>
<feature type="compositionally biased region" description="Polar residues" evidence="5">
    <location>
        <begin position="862"/>
        <end position="871"/>
    </location>
</feature>
<dbReference type="InterPro" id="IPR011021">
    <property type="entry name" value="Arrestin-like_N"/>
</dbReference>
<feature type="region of interest" description="Disordered" evidence="5">
    <location>
        <begin position="703"/>
        <end position="782"/>
    </location>
</feature>